<feature type="signal peptide" evidence="1">
    <location>
        <begin position="1"/>
        <end position="19"/>
    </location>
</feature>
<sequence>MPRATFHLIFLTLTYSSHGVRTMMWSTGQLIELLAPVSPVDTQLLRGKTGLFLVFSACLWDSRSILRASCTACLILASCY</sequence>
<evidence type="ECO:0000256" key="1">
    <source>
        <dbReference type="SAM" id="SignalP"/>
    </source>
</evidence>
<dbReference type="AlphaFoldDB" id="A0A0A9GCT1"/>
<keyword evidence="1" id="KW-0732">Signal</keyword>
<feature type="chain" id="PRO_5002065027" description="Secreted protein" evidence="1">
    <location>
        <begin position="20"/>
        <end position="80"/>
    </location>
</feature>
<protein>
    <recommendedName>
        <fullName evidence="3">Secreted protein</fullName>
    </recommendedName>
</protein>
<reference evidence="2" key="2">
    <citation type="journal article" date="2015" name="Data Brief">
        <title>Shoot transcriptome of the giant reed, Arundo donax.</title>
        <authorList>
            <person name="Barrero R.A."/>
            <person name="Guerrero F.D."/>
            <person name="Moolhuijzen P."/>
            <person name="Goolsby J.A."/>
            <person name="Tidwell J."/>
            <person name="Bellgard S.E."/>
            <person name="Bellgard M.I."/>
        </authorList>
    </citation>
    <scope>NUCLEOTIDE SEQUENCE</scope>
    <source>
        <tissue evidence="2">Shoot tissue taken approximately 20 cm above the soil surface</tissue>
    </source>
</reference>
<accession>A0A0A9GCT1</accession>
<organism evidence="2">
    <name type="scientific">Arundo donax</name>
    <name type="common">Giant reed</name>
    <name type="synonym">Donax arundinaceus</name>
    <dbReference type="NCBI Taxonomy" id="35708"/>
    <lineage>
        <taxon>Eukaryota</taxon>
        <taxon>Viridiplantae</taxon>
        <taxon>Streptophyta</taxon>
        <taxon>Embryophyta</taxon>
        <taxon>Tracheophyta</taxon>
        <taxon>Spermatophyta</taxon>
        <taxon>Magnoliopsida</taxon>
        <taxon>Liliopsida</taxon>
        <taxon>Poales</taxon>
        <taxon>Poaceae</taxon>
        <taxon>PACMAD clade</taxon>
        <taxon>Arundinoideae</taxon>
        <taxon>Arundineae</taxon>
        <taxon>Arundo</taxon>
    </lineage>
</organism>
<reference evidence="2" key="1">
    <citation type="submission" date="2014-09" db="EMBL/GenBank/DDBJ databases">
        <authorList>
            <person name="Magalhaes I.L.F."/>
            <person name="Oliveira U."/>
            <person name="Santos F.R."/>
            <person name="Vidigal T.H.D.A."/>
            <person name="Brescovit A.D."/>
            <person name="Santos A.J."/>
        </authorList>
    </citation>
    <scope>NUCLEOTIDE SEQUENCE</scope>
    <source>
        <tissue evidence="2">Shoot tissue taken approximately 20 cm above the soil surface</tissue>
    </source>
</reference>
<evidence type="ECO:0008006" key="3">
    <source>
        <dbReference type="Google" id="ProtNLM"/>
    </source>
</evidence>
<evidence type="ECO:0000313" key="2">
    <source>
        <dbReference type="EMBL" id="JAE20361.1"/>
    </source>
</evidence>
<name>A0A0A9GCT1_ARUDO</name>
<proteinExistence type="predicted"/>
<dbReference type="EMBL" id="GBRH01177535">
    <property type="protein sequence ID" value="JAE20361.1"/>
    <property type="molecule type" value="Transcribed_RNA"/>
</dbReference>